<organism evidence="4 5">
    <name type="scientific">Strongylus vulgaris</name>
    <name type="common">Blood worm</name>
    <dbReference type="NCBI Taxonomy" id="40348"/>
    <lineage>
        <taxon>Eukaryota</taxon>
        <taxon>Metazoa</taxon>
        <taxon>Ecdysozoa</taxon>
        <taxon>Nematoda</taxon>
        <taxon>Chromadorea</taxon>
        <taxon>Rhabditida</taxon>
        <taxon>Rhabditina</taxon>
        <taxon>Rhabditomorpha</taxon>
        <taxon>Strongyloidea</taxon>
        <taxon>Strongylidae</taxon>
        <taxon>Strongylus</taxon>
    </lineage>
</organism>
<evidence type="ECO:0000256" key="2">
    <source>
        <dbReference type="ARBA" id="ARBA00022801"/>
    </source>
</evidence>
<gene>
    <name evidence="4" type="ORF">SVUK_LOCUS14657</name>
</gene>
<protein>
    <submittedName>
        <fullName evidence="4">Uncharacterized protein</fullName>
    </submittedName>
</protein>
<evidence type="ECO:0000256" key="1">
    <source>
        <dbReference type="ARBA" id="ARBA00006336"/>
    </source>
</evidence>
<feature type="chain" id="PRO_5018198670" evidence="3">
    <location>
        <begin position="17"/>
        <end position="149"/>
    </location>
</feature>
<dbReference type="InterPro" id="IPR052347">
    <property type="entry name" value="Isochorismatase_Nicotinamidase"/>
</dbReference>
<keyword evidence="3" id="KW-0732">Signal</keyword>
<dbReference type="SUPFAM" id="SSF52499">
    <property type="entry name" value="Isochorismatase-like hydrolases"/>
    <property type="match status" value="1"/>
</dbReference>
<evidence type="ECO:0000256" key="3">
    <source>
        <dbReference type="SAM" id="SignalP"/>
    </source>
</evidence>
<dbReference type="GO" id="GO:0016787">
    <property type="term" value="F:hydrolase activity"/>
    <property type="evidence" value="ECO:0007669"/>
    <property type="project" value="UniProtKB-KW"/>
</dbReference>
<comment type="similarity">
    <text evidence="1">Belongs to the isochorismatase family.</text>
</comment>
<dbReference type="Proteomes" id="UP000270094">
    <property type="component" value="Unassembled WGS sequence"/>
</dbReference>
<dbReference type="OrthoDB" id="167809at2759"/>
<dbReference type="PANTHER" id="PTHR11080:SF2">
    <property type="entry name" value="LD05707P"/>
    <property type="match status" value="1"/>
</dbReference>
<keyword evidence="5" id="KW-1185">Reference proteome</keyword>
<dbReference type="EMBL" id="UYYB01105910">
    <property type="protein sequence ID" value="VDM79659.1"/>
    <property type="molecule type" value="Genomic_DNA"/>
</dbReference>
<dbReference type="Gene3D" id="3.40.50.850">
    <property type="entry name" value="Isochorismatase-like"/>
    <property type="match status" value="2"/>
</dbReference>
<accession>A0A3P7JIN6</accession>
<keyword evidence="2" id="KW-0378">Hydrolase</keyword>
<feature type="signal peptide" evidence="3">
    <location>
        <begin position="1"/>
        <end position="16"/>
    </location>
</feature>
<reference evidence="4 5" key="1">
    <citation type="submission" date="2018-11" db="EMBL/GenBank/DDBJ databases">
        <authorList>
            <consortium name="Pathogen Informatics"/>
        </authorList>
    </citation>
    <scope>NUCLEOTIDE SEQUENCE [LARGE SCALE GENOMIC DNA]</scope>
</reference>
<sequence length="149" mass="16812">MYYQAKLVTNLMLILAASTPCPLVINKKEAQQKDKEVEIQREVLETIGKFKMAVLVIDVQNDFVTGSLKVPGAVGIIPVINDLVEQKGLQMVAYTYILYPRHCVQATQGAKLHADLRKPRNNRAFQFAKGIQRYVESYSIFADQNGNRL</sequence>
<name>A0A3P7JIN6_STRVU</name>
<dbReference type="AlphaFoldDB" id="A0A3P7JIN6"/>
<dbReference type="InterPro" id="IPR036380">
    <property type="entry name" value="Isochorismatase-like_sf"/>
</dbReference>
<dbReference type="PANTHER" id="PTHR11080">
    <property type="entry name" value="PYRAZINAMIDASE/NICOTINAMIDASE"/>
    <property type="match status" value="1"/>
</dbReference>
<evidence type="ECO:0000313" key="5">
    <source>
        <dbReference type="Proteomes" id="UP000270094"/>
    </source>
</evidence>
<proteinExistence type="inferred from homology"/>
<evidence type="ECO:0000313" key="4">
    <source>
        <dbReference type="EMBL" id="VDM79659.1"/>
    </source>
</evidence>